<evidence type="ECO:0000256" key="6">
    <source>
        <dbReference type="SAM" id="MobiDB-lite"/>
    </source>
</evidence>
<dbReference type="SUPFAM" id="SSF57756">
    <property type="entry name" value="Retrovirus zinc finger-like domains"/>
    <property type="match status" value="3"/>
</dbReference>
<evidence type="ECO:0000256" key="1">
    <source>
        <dbReference type="ARBA" id="ARBA00006849"/>
    </source>
</evidence>
<dbReference type="InterPro" id="IPR016169">
    <property type="entry name" value="FAD-bd_PCMH_sub2"/>
</dbReference>
<dbReference type="InterPro" id="IPR005107">
    <property type="entry name" value="CO_DH_flav_C"/>
</dbReference>
<proteinExistence type="inferred from homology"/>
<keyword evidence="5" id="KW-0479">Metal-binding</keyword>
<feature type="domain" description="CCHC-type" evidence="7">
    <location>
        <begin position="219"/>
        <end position="234"/>
    </location>
</feature>
<dbReference type="InterPro" id="IPR016208">
    <property type="entry name" value="Ald_Oxase/xanthine_DH-like"/>
</dbReference>
<feature type="compositionally biased region" description="Acidic residues" evidence="6">
    <location>
        <begin position="31"/>
        <end position="41"/>
    </location>
</feature>
<dbReference type="PROSITE" id="PS51387">
    <property type="entry name" value="FAD_PCMH"/>
    <property type="match status" value="1"/>
</dbReference>
<dbReference type="Pfam" id="PF03450">
    <property type="entry name" value="CO_deh_flav_C"/>
    <property type="match status" value="1"/>
</dbReference>
<feature type="domain" description="CCHC-type" evidence="7">
    <location>
        <begin position="324"/>
        <end position="339"/>
    </location>
</feature>
<dbReference type="InterPro" id="IPR036875">
    <property type="entry name" value="Znf_CCHC_sf"/>
</dbReference>
<dbReference type="SMART" id="SM01008">
    <property type="entry name" value="Ald_Xan_dh_C"/>
    <property type="match status" value="1"/>
</dbReference>
<keyword evidence="10" id="KW-1185">Reference proteome</keyword>
<dbReference type="Pfam" id="PF00098">
    <property type="entry name" value="zf-CCHC"/>
    <property type="match status" value="3"/>
</dbReference>
<dbReference type="Pfam" id="PF01315">
    <property type="entry name" value="Ald_Xan_dh_C"/>
    <property type="match status" value="1"/>
</dbReference>
<dbReference type="GO" id="GO:0050302">
    <property type="term" value="F:indole-3-acetaldehyde oxidase activity"/>
    <property type="evidence" value="ECO:0007669"/>
    <property type="project" value="UniProtKB-EC"/>
</dbReference>
<evidence type="ECO:0000256" key="3">
    <source>
        <dbReference type="ARBA" id="ARBA00023002"/>
    </source>
</evidence>
<dbReference type="SMART" id="SM01092">
    <property type="entry name" value="CO_deh_flav_C"/>
    <property type="match status" value="1"/>
</dbReference>
<dbReference type="EC" id="1.2.3.7" evidence="4"/>
<dbReference type="GO" id="GO:0003676">
    <property type="term" value="F:nucleic acid binding"/>
    <property type="evidence" value="ECO:0007669"/>
    <property type="project" value="InterPro"/>
</dbReference>
<organism evidence="9">
    <name type="scientific">Salvia splendens</name>
    <name type="common">Scarlet sage</name>
    <dbReference type="NCBI Taxonomy" id="180675"/>
    <lineage>
        <taxon>Eukaryota</taxon>
        <taxon>Viridiplantae</taxon>
        <taxon>Streptophyta</taxon>
        <taxon>Embryophyta</taxon>
        <taxon>Tracheophyta</taxon>
        <taxon>Spermatophyta</taxon>
        <taxon>Magnoliopsida</taxon>
        <taxon>eudicotyledons</taxon>
        <taxon>Gunneridae</taxon>
        <taxon>Pentapetalae</taxon>
        <taxon>asterids</taxon>
        <taxon>lamiids</taxon>
        <taxon>Lamiales</taxon>
        <taxon>Lamiaceae</taxon>
        <taxon>Nepetoideae</taxon>
        <taxon>Mentheae</taxon>
        <taxon>Salviinae</taxon>
        <taxon>Salvia</taxon>
        <taxon>Salvia subgen. Calosphace</taxon>
        <taxon>core Calosphace</taxon>
    </lineage>
</organism>
<dbReference type="SUPFAM" id="SSF54292">
    <property type="entry name" value="2Fe-2S ferredoxin-like"/>
    <property type="match status" value="1"/>
</dbReference>
<dbReference type="Gene3D" id="3.10.20.30">
    <property type="match status" value="1"/>
</dbReference>
<dbReference type="Pfam" id="PF00941">
    <property type="entry name" value="FAD_binding_5"/>
    <property type="match status" value="1"/>
</dbReference>
<dbReference type="InterPro" id="IPR037165">
    <property type="entry name" value="AldOxase/xan_DH_Mopterin-bd_sf"/>
</dbReference>
<keyword evidence="5" id="KW-0862">Zinc</keyword>
<dbReference type="GO" id="GO:0005506">
    <property type="term" value="F:iron ion binding"/>
    <property type="evidence" value="ECO:0007669"/>
    <property type="project" value="InterPro"/>
</dbReference>
<evidence type="ECO:0000259" key="7">
    <source>
        <dbReference type="PROSITE" id="PS50158"/>
    </source>
</evidence>
<feature type="compositionally biased region" description="Polar residues" evidence="6">
    <location>
        <begin position="431"/>
        <end position="443"/>
    </location>
</feature>
<reference evidence="9" key="1">
    <citation type="submission" date="2018-01" db="EMBL/GenBank/DDBJ databases">
        <authorList>
            <person name="Mao J.F."/>
        </authorList>
    </citation>
    <scope>NUCLEOTIDE SEQUENCE</scope>
    <source>
        <strain evidence="9">Huo1</strain>
        <tissue evidence="9">Leaf</tissue>
    </source>
</reference>
<dbReference type="GO" id="GO:0051536">
    <property type="term" value="F:iron-sulfur cluster binding"/>
    <property type="evidence" value="ECO:0007669"/>
    <property type="project" value="InterPro"/>
</dbReference>
<dbReference type="SUPFAM" id="SSF55447">
    <property type="entry name" value="CO dehydrogenase flavoprotein C-terminal domain-like"/>
    <property type="match status" value="1"/>
</dbReference>
<keyword evidence="2" id="KW-0500">Molybdenum</keyword>
<dbReference type="Pfam" id="PF20256">
    <property type="entry name" value="MoCoBD_2"/>
    <property type="match status" value="1"/>
</dbReference>
<dbReference type="Pfam" id="PF02738">
    <property type="entry name" value="MoCoBD_1"/>
    <property type="match status" value="1"/>
</dbReference>
<evidence type="ECO:0000259" key="8">
    <source>
        <dbReference type="PROSITE" id="PS51387"/>
    </source>
</evidence>
<keyword evidence="5" id="KW-0863">Zinc-finger</keyword>
<dbReference type="Gene3D" id="3.30.365.10">
    <property type="entry name" value="Aldehyde oxidase/xanthine dehydrogenase, molybdopterin binding domain"/>
    <property type="match status" value="3"/>
</dbReference>
<dbReference type="InterPro" id="IPR000674">
    <property type="entry name" value="Ald_Oxase/Xan_DH_a/b"/>
</dbReference>
<feature type="compositionally biased region" description="Polar residues" evidence="6">
    <location>
        <begin position="453"/>
        <end position="463"/>
    </location>
</feature>
<dbReference type="Proteomes" id="UP000298416">
    <property type="component" value="Unassembled WGS sequence"/>
</dbReference>
<evidence type="ECO:0000256" key="5">
    <source>
        <dbReference type="PROSITE-ProRule" id="PRU00047"/>
    </source>
</evidence>
<feature type="region of interest" description="Disordered" evidence="6">
    <location>
        <begin position="1"/>
        <end position="45"/>
    </location>
</feature>
<dbReference type="Gene3D" id="1.10.150.120">
    <property type="entry name" value="[2Fe-2S]-binding domain"/>
    <property type="match status" value="1"/>
</dbReference>
<evidence type="ECO:0000256" key="4">
    <source>
        <dbReference type="ARBA" id="ARBA00067017"/>
    </source>
</evidence>
<dbReference type="InterPro" id="IPR016166">
    <property type="entry name" value="FAD-bd_PCMH"/>
</dbReference>
<dbReference type="GO" id="GO:0008270">
    <property type="term" value="F:zinc ion binding"/>
    <property type="evidence" value="ECO:0007669"/>
    <property type="project" value="UniProtKB-KW"/>
</dbReference>
<dbReference type="InterPro" id="IPR012675">
    <property type="entry name" value="Beta-grasp_dom_sf"/>
</dbReference>
<dbReference type="PROSITE" id="PS50158">
    <property type="entry name" value="ZF_CCHC"/>
    <property type="match status" value="3"/>
</dbReference>
<evidence type="ECO:0000313" key="10">
    <source>
        <dbReference type="Proteomes" id="UP000298416"/>
    </source>
</evidence>
<sequence>MGRRASSKAAKPEEYSSEEDSRKRKSSIEAVSDDDDAEANEDLTLKIVQKSMQRAAKNDPHGDGIAEVVENLKEERSKKGKKKRKKCKEAELNGDAVTNEIDAGFRDFCGELFLVDKVQENEVDKVQENEEPKIDNTAEVANIAVETNPVEVSDNAVLRKLLRGPRYFDPPDNNWGACYNCGEEGHRTANCTSARRKKPCFVCGSFEHNAKQCNKGRDCFICKQQGHRAKDCPERYKSSKICLKCGDLGHEMFSCWNDYCPDDLKEIQCYICGIYGHLCCKEYGDPGPKEFSCYRCGLSGHTGLACSGFRSHRDANDNAPDSSCYKCGIVGHFARECTSSMKASKRNHEASTPRHKSPKKKRDRLETQSVPRDIGKSRKGKKFKDIEFHSSAKPKHKGGWSTEHPGDYHSSKNQDNYWRSPATPRDRKSRNPYSNGDYASSSHSSKKPRKINFNDSPSNGSSRFHQRRHSTSRFGNSINGYGGTGRNDDWCPPARIYKCAENCQHTPAEMEYCLVELGNVAYKELTAESFENSWERDTEKKDCAVAGDESSLVFEVNGKRFEVGEVDPSTTLLEFLRSATPFKSGCGACVVVLSRFNPVLNQPEIFSVSSCLTLLCSLNGFSITTTECLGNIKHGFHPIHQRFAGFHASQCGFCTPGFCMSFFSALANADTSPQPPPPGFSNLTASQAQKSITGNLCRCTGYRPIADACKSFAADVDIEDLGMNVFPKGELPPYDPEDDVWPYSRGTQQLGGGWCVGNTGMGYFKETERYDKYIDLKYIPELLMVKKDESGIEFGAAISISRIISSLKEEGESDLVLTKIAYHMERVASIFIRNSASIGGNLVMAQRRSFPSDIATLLLAVGSTVALLRGRTQERITVDEFLYGPPLAPRDVLLSVYIPFLGSRVGFESYRAAPRPLGNALPYLNAAFLADVSFEGSGGVTLNYARLAFGAYGTDHATRAREVEEYLAGKTLTVEVLDEAVRLVKRSVEPKDGTTHPAYRKSLAVSFLFSFLTAFIDVSSPTLGVSLSEVAASSNEETDTSSDYYPVGEPIPKVGAIIQASGEAVYVDDIPSPPHSLHGALIYSTKPLARVKGISFEAVPKPSGIVDVISAKDIPQGGQNFGATALFGSEYLFADDTTASAGDLIAFVVARSQKEANVAATMAQVDYETQGLDPPILTVEEAVENSSFFDTFPPYEPHLKPEMVGDFTKGMAEADHKILSQEIKLGSQYYFYMETQTALAIPDEDNCMVVYSAVQSPEFAQISIARCLGVPEHKVRVITRRLGGAFGGKCQRAMKVATACALAAQKLGRPVRNYIDRNADMIIAGGRHPMKITYSVGFKENGKLTALHVDILIDAGFFIDVSPFIPYMLVAGLKKYNWGALSFDIKLCKTNNTSRSMMRAPGDVQGNFIAEAIIERVASLLSMEAGSVRETNFHTNESLQLFYAEAAGEASEYTLPRIWDELISSSCFMERTAAVEQFNRSNIWRKRGISCVPIVYKVTVSGKPGKVSILNDGSVVVEVGGIEMGQGLYTKVKQATAYALSLIKCDGMDNIIEKVRVVESDTLSLVQGGLTGGSTTSEACCAAVIQCSTL</sequence>
<dbReference type="PANTHER" id="PTHR11908:SF132">
    <property type="entry name" value="ALDEHYDE OXIDASE 1-RELATED"/>
    <property type="match status" value="1"/>
</dbReference>
<dbReference type="Gene3D" id="3.30.390.50">
    <property type="entry name" value="CO dehydrogenase flavoprotein, C-terminal domain"/>
    <property type="match status" value="1"/>
</dbReference>
<evidence type="ECO:0000256" key="2">
    <source>
        <dbReference type="ARBA" id="ARBA00022505"/>
    </source>
</evidence>
<dbReference type="Pfam" id="PF01799">
    <property type="entry name" value="Fer2_2"/>
    <property type="match status" value="1"/>
</dbReference>
<feature type="domain" description="FAD-binding PCMH-type" evidence="8">
    <location>
        <begin position="723"/>
        <end position="903"/>
    </location>
</feature>
<feature type="compositionally biased region" description="Basic and acidic residues" evidence="6">
    <location>
        <begin position="10"/>
        <end position="22"/>
    </location>
</feature>
<dbReference type="Gene3D" id="4.10.60.10">
    <property type="entry name" value="Zinc finger, CCHC-type"/>
    <property type="match status" value="3"/>
</dbReference>
<dbReference type="PANTHER" id="PTHR11908">
    <property type="entry name" value="XANTHINE DEHYDROGENASE"/>
    <property type="match status" value="1"/>
</dbReference>
<dbReference type="InterPro" id="IPR046867">
    <property type="entry name" value="AldOxase/xan_DH_MoCoBD2"/>
</dbReference>
<dbReference type="SUPFAM" id="SSF56003">
    <property type="entry name" value="Molybdenum cofactor-binding domain"/>
    <property type="match status" value="1"/>
</dbReference>
<comment type="caution">
    <text evidence="9">The sequence shown here is derived from an EMBL/GenBank/DDBJ whole genome shotgun (WGS) entry which is preliminary data.</text>
</comment>
<keyword evidence="3" id="KW-0560">Oxidoreductase</keyword>
<dbReference type="InterPro" id="IPR001878">
    <property type="entry name" value="Znf_CCHC"/>
</dbReference>
<dbReference type="GO" id="GO:0071949">
    <property type="term" value="F:FAD binding"/>
    <property type="evidence" value="ECO:0007669"/>
    <property type="project" value="InterPro"/>
</dbReference>
<dbReference type="SUPFAM" id="SSF54665">
    <property type="entry name" value="CO dehydrogenase molybdoprotein N-domain-like"/>
    <property type="match status" value="1"/>
</dbReference>
<dbReference type="SUPFAM" id="SSF47741">
    <property type="entry name" value="CO dehydrogenase ISP C-domain like"/>
    <property type="match status" value="1"/>
</dbReference>
<accession>A0A8X8ZSF4</accession>
<dbReference type="InterPro" id="IPR036884">
    <property type="entry name" value="2Fe-2S-bd_dom_sf"/>
</dbReference>
<dbReference type="FunFam" id="3.30.365.10:FF:000001">
    <property type="entry name" value="Xanthine dehydrogenase oxidase"/>
    <property type="match status" value="1"/>
</dbReference>
<dbReference type="EMBL" id="PNBA02000008">
    <property type="protein sequence ID" value="KAG6415213.1"/>
    <property type="molecule type" value="Genomic_DNA"/>
</dbReference>
<reference evidence="9" key="2">
    <citation type="submission" date="2020-08" db="EMBL/GenBank/DDBJ databases">
        <title>Plant Genome Project.</title>
        <authorList>
            <person name="Zhang R.-G."/>
        </authorList>
    </citation>
    <scope>NUCLEOTIDE SEQUENCE</scope>
    <source>
        <strain evidence="9">Huo1</strain>
        <tissue evidence="9">Leaf</tissue>
    </source>
</reference>
<feature type="region of interest" description="Disordered" evidence="6">
    <location>
        <begin position="342"/>
        <end position="480"/>
    </location>
</feature>
<dbReference type="SUPFAM" id="SSF56176">
    <property type="entry name" value="FAD-binding/transporter-associated domain-like"/>
    <property type="match status" value="1"/>
</dbReference>
<dbReference type="SMART" id="SM00343">
    <property type="entry name" value="ZnF_C2HC"/>
    <property type="match status" value="6"/>
</dbReference>
<feature type="compositionally biased region" description="Basic residues" evidence="6">
    <location>
        <begin position="353"/>
        <end position="362"/>
    </location>
</feature>
<protein>
    <recommendedName>
        <fullName evidence="4">indole-3-acetaldehyde oxidase</fullName>
        <ecNumber evidence="4">1.2.3.7</ecNumber>
    </recommendedName>
</protein>
<dbReference type="Gene3D" id="3.30.465.10">
    <property type="match status" value="1"/>
</dbReference>
<dbReference type="InterPro" id="IPR008274">
    <property type="entry name" value="AldOxase/xan_DH_MoCoBD1"/>
</dbReference>
<dbReference type="InterPro" id="IPR036010">
    <property type="entry name" value="2Fe-2S_ferredoxin-like_sf"/>
</dbReference>
<gene>
    <name evidence="9" type="ORF">SASPL_122618</name>
</gene>
<feature type="domain" description="CCHC-type" evidence="7">
    <location>
        <begin position="178"/>
        <end position="193"/>
    </location>
</feature>
<dbReference type="InterPro" id="IPR002346">
    <property type="entry name" value="Mopterin_DH_FAD-bd"/>
</dbReference>
<dbReference type="Gene3D" id="3.90.1170.50">
    <property type="entry name" value="Aldehyde oxidase/xanthine dehydrogenase, a/b hammerhead"/>
    <property type="match status" value="1"/>
</dbReference>
<dbReference type="InterPro" id="IPR036318">
    <property type="entry name" value="FAD-bd_PCMH-like_sf"/>
</dbReference>
<evidence type="ECO:0000313" key="9">
    <source>
        <dbReference type="EMBL" id="KAG6415213.1"/>
    </source>
</evidence>
<dbReference type="InterPro" id="IPR036856">
    <property type="entry name" value="Ald_Oxase/Xan_DH_a/b_sf"/>
</dbReference>
<comment type="similarity">
    <text evidence="1">Belongs to the xanthine dehydrogenase family.</text>
</comment>
<name>A0A8X8ZSF4_SALSN</name>
<dbReference type="InterPro" id="IPR036683">
    <property type="entry name" value="CO_DH_flav_C_dom_sf"/>
</dbReference>
<dbReference type="InterPro" id="IPR002888">
    <property type="entry name" value="2Fe-2S-bd"/>
</dbReference>